<dbReference type="EMBL" id="AAZO01005574">
    <property type="status" value="NOT_ANNOTATED_CDS"/>
    <property type="molecule type" value="Genomic_DNA"/>
</dbReference>
<accession>E0VV45</accession>
<name>E0VV45_PEDHC</name>
<dbReference type="InParanoid" id="E0VV45"/>
<dbReference type="CDD" id="cd06565">
    <property type="entry name" value="GH20_GcnA-like"/>
    <property type="match status" value="1"/>
</dbReference>
<gene>
    <name evidence="7" type="primary">8230930</name>
    <name evidence="6" type="ORF">Phum_PHUM458540</name>
</gene>
<proteinExistence type="inferred from homology"/>
<dbReference type="PANTHER" id="PTHR21040:SF8">
    <property type="entry name" value="BCDNA.GH04120"/>
    <property type="match status" value="1"/>
</dbReference>
<dbReference type="GO" id="GO:0005975">
    <property type="term" value="P:carbohydrate metabolic process"/>
    <property type="evidence" value="ECO:0007669"/>
    <property type="project" value="InterPro"/>
</dbReference>
<dbReference type="CTD" id="8230930"/>
<evidence type="ECO:0000256" key="2">
    <source>
        <dbReference type="ARBA" id="ARBA00006285"/>
    </source>
</evidence>
<evidence type="ECO:0000256" key="3">
    <source>
        <dbReference type="ARBA" id="ARBA00012663"/>
    </source>
</evidence>
<dbReference type="SUPFAM" id="SSF51445">
    <property type="entry name" value="(Trans)glycosidases"/>
    <property type="match status" value="1"/>
</dbReference>
<dbReference type="HOGENOM" id="CLU_019666_1_1_1"/>
<dbReference type="Proteomes" id="UP000009046">
    <property type="component" value="Unassembled WGS sequence"/>
</dbReference>
<protein>
    <recommendedName>
        <fullName evidence="3">beta-N-acetylhexosaminidase</fullName>
        <ecNumber evidence="3">3.2.1.52</ecNumber>
    </recommendedName>
</protein>
<comment type="similarity">
    <text evidence="2">Belongs to the glycosyl hydrolase 20 family.</text>
</comment>
<feature type="domain" description="Glycoside hydrolase family 20 catalytic" evidence="5">
    <location>
        <begin position="66"/>
        <end position="212"/>
    </location>
</feature>
<keyword evidence="4" id="KW-0378">Hydrolase</keyword>
<dbReference type="Pfam" id="PF00728">
    <property type="entry name" value="Glyco_hydro_20"/>
    <property type="match status" value="1"/>
</dbReference>
<reference evidence="6" key="1">
    <citation type="submission" date="2007-04" db="EMBL/GenBank/DDBJ databases">
        <title>Annotation of Pediculus humanus corporis strain USDA.</title>
        <authorList>
            <person name="Kirkness E."/>
            <person name="Hannick L."/>
            <person name="Hass B."/>
            <person name="Bruggner R."/>
            <person name="Lawson D."/>
            <person name="Bidwell S."/>
            <person name="Joardar V."/>
            <person name="Caler E."/>
            <person name="Walenz B."/>
            <person name="Inman J."/>
            <person name="Schobel S."/>
            <person name="Galinsky K."/>
            <person name="Amedeo P."/>
            <person name="Strausberg R."/>
        </authorList>
    </citation>
    <scope>NUCLEOTIDE SEQUENCE</scope>
    <source>
        <strain evidence="6">USDA</strain>
    </source>
</reference>
<comment type="catalytic activity">
    <reaction evidence="1">
        <text>Hydrolysis of terminal non-reducing N-acetyl-D-hexosamine residues in N-acetyl-beta-D-hexosaminides.</text>
        <dbReference type="EC" id="3.2.1.52"/>
    </reaction>
</comment>
<dbReference type="PANTHER" id="PTHR21040">
    <property type="entry name" value="BCDNA.GH04120"/>
    <property type="match status" value="1"/>
</dbReference>
<sequence>MGIPVVTLDSYIPKQRLVHFDLKGAPPKVSYIKKVIKLSKQLGATGILMEYEDMFPFWGPLSVLSAGNAYTKSDIEEILAFAKTNDLDVIPLVQTFGHVEFALKLKNFADLRELILQNISNLIYLELNYLKLEFFYFIKSNITFSVMKYHPSAKYLHIGCDEVFQMGECPKCRLQPRYNLFLSHVSRVANYVRKNYPNVTPIIWDDMLRHLPTQSLEEFHIGKLVEPMVWVYAEDIYRFVPSLVWEKYAEIFPRVWVASAFKGAFGETMYIPNAKRHLENNLRWLEVMTAENQKFKNGFAGIALTGWQRYDHFAVLCELLPAGIPSLAINLLAVSHGYFNQSLRNNLLLPLSCQTDSHPYSGIVNFNSDPFMWSKLSRCFFPGSSFYRLLNRFHSTEKEVKEFLHVTTKSKGWMTDYNTVHNFSSPLRVDELMVDYPRIYNNLISLERHARESLEEIFDQYTVNEWLEQRIYPYLKKLEQLEANALSLKAIKYWPVRPLKSVRSYDEQSNSPGSVKH</sequence>
<organism>
    <name type="scientific">Pediculus humanus subsp. corporis</name>
    <name type="common">Body louse</name>
    <dbReference type="NCBI Taxonomy" id="121224"/>
    <lineage>
        <taxon>Eukaryota</taxon>
        <taxon>Metazoa</taxon>
        <taxon>Ecdysozoa</taxon>
        <taxon>Arthropoda</taxon>
        <taxon>Hexapoda</taxon>
        <taxon>Insecta</taxon>
        <taxon>Pterygota</taxon>
        <taxon>Neoptera</taxon>
        <taxon>Paraneoptera</taxon>
        <taxon>Psocodea</taxon>
        <taxon>Troctomorpha</taxon>
        <taxon>Phthiraptera</taxon>
        <taxon>Anoplura</taxon>
        <taxon>Pediculidae</taxon>
        <taxon>Pediculus</taxon>
    </lineage>
</organism>
<evidence type="ECO:0000313" key="7">
    <source>
        <dbReference type="EnsemblMetazoa" id="PHUM458540-PA"/>
    </source>
</evidence>
<dbReference type="EnsemblMetazoa" id="PHUM458540-RA">
    <property type="protein sequence ID" value="PHUM458540-PA"/>
    <property type="gene ID" value="PHUM458540"/>
</dbReference>
<reference evidence="7" key="3">
    <citation type="submission" date="2020-05" db="UniProtKB">
        <authorList>
            <consortium name="EnsemblMetazoa"/>
        </authorList>
    </citation>
    <scope>IDENTIFICATION</scope>
    <source>
        <strain evidence="7">USDA</strain>
    </source>
</reference>
<dbReference type="EC" id="3.2.1.52" evidence="3"/>
<dbReference type="InterPro" id="IPR015883">
    <property type="entry name" value="Glyco_hydro_20_cat"/>
</dbReference>
<evidence type="ECO:0000256" key="1">
    <source>
        <dbReference type="ARBA" id="ARBA00001231"/>
    </source>
</evidence>
<dbReference type="InterPro" id="IPR017853">
    <property type="entry name" value="GH"/>
</dbReference>
<dbReference type="VEuPathDB" id="VectorBase:PHUM458540"/>
<evidence type="ECO:0000259" key="5">
    <source>
        <dbReference type="Pfam" id="PF00728"/>
    </source>
</evidence>
<dbReference type="OrthoDB" id="10023921at2759"/>
<evidence type="ECO:0000313" key="6">
    <source>
        <dbReference type="EMBL" id="EEB17251.1"/>
    </source>
</evidence>
<dbReference type="STRING" id="121224.E0VV45"/>
<dbReference type="InterPro" id="IPR038901">
    <property type="entry name" value="HEXDC-like"/>
</dbReference>
<dbReference type="AlphaFoldDB" id="E0VV45"/>
<dbReference type="Gene3D" id="3.20.20.80">
    <property type="entry name" value="Glycosidases"/>
    <property type="match status" value="1"/>
</dbReference>
<keyword evidence="8" id="KW-1185">Reference proteome</keyword>
<dbReference type="GeneID" id="8230930"/>
<dbReference type="GO" id="GO:0004563">
    <property type="term" value="F:beta-N-acetylhexosaminidase activity"/>
    <property type="evidence" value="ECO:0007669"/>
    <property type="project" value="UniProtKB-EC"/>
</dbReference>
<dbReference type="EMBL" id="DS235802">
    <property type="protein sequence ID" value="EEB17251.1"/>
    <property type="molecule type" value="Genomic_DNA"/>
</dbReference>
<evidence type="ECO:0000256" key="4">
    <source>
        <dbReference type="ARBA" id="ARBA00022801"/>
    </source>
</evidence>
<dbReference type="KEGG" id="phu:Phum_PHUM458540"/>
<dbReference type="OMA" id="VCSYPGH"/>
<evidence type="ECO:0000313" key="8">
    <source>
        <dbReference type="Proteomes" id="UP000009046"/>
    </source>
</evidence>
<dbReference type="RefSeq" id="XP_002429989.1">
    <property type="nucleotide sequence ID" value="XM_002429944.1"/>
</dbReference>
<dbReference type="eggNOG" id="ENOG502QRCP">
    <property type="taxonomic scope" value="Eukaryota"/>
</dbReference>
<reference evidence="6" key="2">
    <citation type="submission" date="2007-04" db="EMBL/GenBank/DDBJ databases">
        <title>The genome of the human body louse.</title>
        <authorList>
            <consortium name="The Human Body Louse Genome Consortium"/>
            <person name="Kirkness E."/>
            <person name="Walenz B."/>
            <person name="Hass B."/>
            <person name="Bruggner R."/>
            <person name="Strausberg R."/>
        </authorList>
    </citation>
    <scope>NUCLEOTIDE SEQUENCE</scope>
    <source>
        <strain evidence="6">USDA</strain>
    </source>
</reference>
<dbReference type="FunCoup" id="E0VV45">
    <property type="interactions" value="702"/>
</dbReference>